<evidence type="ECO:0000313" key="2">
    <source>
        <dbReference type="Proteomes" id="UP000298061"/>
    </source>
</evidence>
<name>A0A4Y9ZUH8_9AGAM</name>
<protein>
    <submittedName>
        <fullName evidence="1">Uncharacterized protein</fullName>
    </submittedName>
</protein>
<dbReference type="Proteomes" id="UP000298061">
    <property type="component" value="Unassembled WGS sequence"/>
</dbReference>
<sequence>MYLDSESHLTLLEQCKKLIEFSETHERWSKSSYGAFLRMSSDYTLSELRRHWGLYCAMKDLPLDRLEQIRSTFMEQSKPSTNLRLVLSSGRAAGPLMLREVVTFSEHFIQYWKTGITSSSSADIDAATLLNPTFVYSLAGEGCNVHYSSDPLVSFHLASVIGNANSPITIFQLVKAAKAEFSDWCSTYRTSVAAASTNPPIVRFFAAEATAASRSLHAMAVTGTLKLNIAVDQWKTQLMELSRDEYIARQAPSIFNIVDTSNLDDHIGPLNVLTASIPLLLSHPSCVLYTESLVTIEEDATKEFVKHLHANIPSLALVIGLCPVSYLCGFTSRSNTHELLVRRVVKEDHVSQFHEVTTWKVPESGDTLVAEHLSRNGSWCIAFDSRQLATFLYELYHSLFEQDDTMTYLTRNESNIQKALEASNLVHYVRESFVLFLKLVRDRRHISDQQWTEIMYYFFDFLYADNSIPMHQQHYHDFYAQLHRHGLYTVKDYLSPLSKTGRVVNWSNVPPIVRIILTVPREELHVLEHGPMNEIGTPPLQVVVCGKHSRHIFSSVHAAWGRSISMGTNAHPWAMFEEDPEGRSGRSPLVVSFVMSTGLLTGIYEPPETLTIELSLRSTVGTLMHFVTHFGPTLTIYSAQLMDASKVIVLPEDPLPSKKILSTPPSSPLDISFQIGPASSVTINFDEQCELVASMTSRISVHNKDAQRLFQSVRVRATPEISQISSCMMRIKLGRHQQDVCFPFPVIGSQNHVKLARASLYIEVEVPPAGPLKPDGMKLNLFPVTRYNGILSPWNIHRINLCRLPVLDVEAAELAKWLNPHVGSMMSTRDSRLRKKHEGGALTLIKDSLHTIMVRSAGIQKGPPRRLFSLYDVATHKCDTVFFISDLRYDLSSHTVVCDGYVLSTKPEIMESMAPAFDRLVAEGNPVCVSAYEGELRAWKQLLPALVERCRSWKHTENCEYASQGQIPLSVELEEVPLCSCGRGKDTEGMFKDALWRPLAPYVTRIALSPLFAVSYLDSIVPRS</sequence>
<comment type="caution">
    <text evidence="1">The sequence shown here is derived from an EMBL/GenBank/DDBJ whole genome shotgun (WGS) entry which is preliminary data.</text>
</comment>
<reference evidence="1 2" key="1">
    <citation type="submission" date="2019-02" db="EMBL/GenBank/DDBJ databases">
        <title>Genome sequencing of the rare red list fungi Hericium alpestre (H. flagellum).</title>
        <authorList>
            <person name="Buettner E."/>
            <person name="Kellner H."/>
        </authorList>
    </citation>
    <scope>NUCLEOTIDE SEQUENCE [LARGE SCALE GENOMIC DNA]</scope>
    <source>
        <strain evidence="1 2">DSM 108284</strain>
    </source>
</reference>
<proteinExistence type="predicted"/>
<dbReference type="EMBL" id="SFCI01000990">
    <property type="protein sequence ID" value="TFY77148.1"/>
    <property type="molecule type" value="Genomic_DNA"/>
</dbReference>
<dbReference type="AlphaFoldDB" id="A0A4Y9ZUH8"/>
<keyword evidence="2" id="KW-1185">Reference proteome</keyword>
<dbReference type="OrthoDB" id="432970at2759"/>
<accession>A0A4Y9ZUH8</accession>
<dbReference type="STRING" id="135208.A0A4Y9ZUH8"/>
<feature type="non-terminal residue" evidence="1">
    <location>
        <position position="1024"/>
    </location>
</feature>
<evidence type="ECO:0000313" key="1">
    <source>
        <dbReference type="EMBL" id="TFY77148.1"/>
    </source>
</evidence>
<gene>
    <name evidence="1" type="ORF">EWM64_g6862</name>
</gene>
<organism evidence="1 2">
    <name type="scientific">Hericium alpestre</name>
    <dbReference type="NCBI Taxonomy" id="135208"/>
    <lineage>
        <taxon>Eukaryota</taxon>
        <taxon>Fungi</taxon>
        <taxon>Dikarya</taxon>
        <taxon>Basidiomycota</taxon>
        <taxon>Agaricomycotina</taxon>
        <taxon>Agaricomycetes</taxon>
        <taxon>Russulales</taxon>
        <taxon>Hericiaceae</taxon>
        <taxon>Hericium</taxon>
    </lineage>
</organism>